<gene>
    <name evidence="3" type="ORF">J0911_17730</name>
</gene>
<proteinExistence type="predicted"/>
<evidence type="ECO:0000313" key="4">
    <source>
        <dbReference type="Proteomes" id="UP000664617"/>
    </source>
</evidence>
<feature type="transmembrane region" description="Helical" evidence="1">
    <location>
        <begin position="24"/>
        <end position="47"/>
    </location>
</feature>
<feature type="domain" description="GmrSD restriction endonucleases C-terminal" evidence="2">
    <location>
        <begin position="154"/>
        <end position="291"/>
    </location>
</feature>
<dbReference type="PANTHER" id="PTHR24094:SF15">
    <property type="entry name" value="AMP-DEPENDENT SYNTHETASE_LIGASE DOMAIN-CONTAINING PROTEIN-RELATED"/>
    <property type="match status" value="1"/>
</dbReference>
<dbReference type="Pfam" id="PF07510">
    <property type="entry name" value="GmrSD_C"/>
    <property type="match status" value="1"/>
</dbReference>
<keyword evidence="4" id="KW-1185">Reference proteome</keyword>
<organism evidence="3 4">
    <name type="scientific">Myceligenerans salitolerans</name>
    <dbReference type="NCBI Taxonomy" id="1230528"/>
    <lineage>
        <taxon>Bacteria</taxon>
        <taxon>Bacillati</taxon>
        <taxon>Actinomycetota</taxon>
        <taxon>Actinomycetes</taxon>
        <taxon>Micrococcales</taxon>
        <taxon>Promicromonosporaceae</taxon>
        <taxon>Myceligenerans</taxon>
    </lineage>
</organism>
<feature type="transmembrane region" description="Helical" evidence="1">
    <location>
        <begin position="82"/>
        <end position="101"/>
    </location>
</feature>
<keyword evidence="3" id="KW-0540">Nuclease</keyword>
<sequence>MRPSCLSGAARARAVRPAAGEVPSALVAGPATRAAVILGLAFGWYIYDAVRPYIALTRYWSNVAAASGSKKSLLEKLSKRKALQVTLVVIAALVLAGNFLFKSFGDGATPAEGAEGSALEALESLEIGEWEDADGYDRDAFGTAWKDVDQNSCDTRNDILARDLEDFEYSEGDTCEIASGTLDDPYTGEEIDFERGPNSGDVQIDHIVALKNAWMTGAYAWDQERREQIANDPLNLVASDGPANMGKGADDTSEWLPDNGSYRCEYVAAQVAVKVKYELWVTQEEHEAMTDVLTSCPAEPLPTGGL</sequence>
<dbReference type="PANTHER" id="PTHR24094">
    <property type="entry name" value="SECRETED PROTEIN"/>
    <property type="match status" value="1"/>
</dbReference>
<reference evidence="4" key="1">
    <citation type="submission" date="2023-07" db="EMBL/GenBank/DDBJ databases">
        <title>Myceligenerans salitolerans sp. nov., a halotolerant actinomycete isolated from a salt lake in Xinjiang, China.</title>
        <authorList>
            <person name="Guan T."/>
        </authorList>
    </citation>
    <scope>NUCLEOTIDE SEQUENCE [LARGE SCALE GENOMIC DNA]</scope>
    <source>
        <strain evidence="4">XHU 5031</strain>
    </source>
</reference>
<evidence type="ECO:0000259" key="2">
    <source>
        <dbReference type="Pfam" id="PF07510"/>
    </source>
</evidence>
<dbReference type="InterPro" id="IPR011089">
    <property type="entry name" value="GmrSD_C"/>
</dbReference>
<name>A0ABS3ID49_9MICO</name>
<accession>A0ABS3ID49</accession>
<keyword evidence="1" id="KW-0472">Membrane</keyword>
<keyword evidence="1" id="KW-0812">Transmembrane</keyword>
<dbReference type="Proteomes" id="UP000664617">
    <property type="component" value="Unassembled WGS sequence"/>
</dbReference>
<evidence type="ECO:0000313" key="3">
    <source>
        <dbReference type="EMBL" id="MBO0610868.1"/>
    </source>
</evidence>
<keyword evidence="3" id="KW-0255">Endonuclease</keyword>
<keyword evidence="1" id="KW-1133">Transmembrane helix</keyword>
<keyword evidence="3" id="KW-0378">Hydrolase</keyword>
<protein>
    <submittedName>
        <fullName evidence="3">HNH endonuclease</fullName>
    </submittedName>
</protein>
<dbReference type="EMBL" id="JAFMPK010000047">
    <property type="protein sequence ID" value="MBO0610868.1"/>
    <property type="molecule type" value="Genomic_DNA"/>
</dbReference>
<dbReference type="GO" id="GO:0004519">
    <property type="term" value="F:endonuclease activity"/>
    <property type="evidence" value="ECO:0007669"/>
    <property type="project" value="UniProtKB-KW"/>
</dbReference>
<evidence type="ECO:0000256" key="1">
    <source>
        <dbReference type="SAM" id="Phobius"/>
    </source>
</evidence>
<comment type="caution">
    <text evidence="3">The sequence shown here is derived from an EMBL/GenBank/DDBJ whole genome shotgun (WGS) entry which is preliminary data.</text>
</comment>